<dbReference type="Pfam" id="PF03184">
    <property type="entry name" value="DDE_1"/>
    <property type="match status" value="1"/>
</dbReference>
<dbReference type="GO" id="GO:0003677">
    <property type="term" value="F:DNA binding"/>
    <property type="evidence" value="ECO:0007669"/>
    <property type="project" value="UniProtKB-KW"/>
</dbReference>
<dbReference type="InterPro" id="IPR009057">
    <property type="entry name" value="Homeodomain-like_sf"/>
</dbReference>
<gene>
    <name evidence="4" type="ORF">NQ314_010761</name>
</gene>
<accession>A0AAV8XMU2</accession>
<evidence type="ECO:0000256" key="2">
    <source>
        <dbReference type="ARBA" id="ARBA00023125"/>
    </source>
</evidence>
<dbReference type="SUPFAM" id="SSF46689">
    <property type="entry name" value="Homeodomain-like"/>
    <property type="match status" value="1"/>
</dbReference>
<sequence>MTACQAVQNGEKLREVCRRYGVPKSTVLDRIKGRVTTSRMGPNPILTDEYEQLLVNWISGLSKCGFPLKKQELLSAVEKIVKEGNIKTPFKNGRPGQRWFAGFLKKHPEIAMKSAESLSGSRANLTKEYIKSWFQQLETFLKESNALSILQDPSRILNGDESGFSLCPKTGKVLGLKGHNLYSVKQGNEKENLTVLMTFTADGRISPPVVVFPYIRPPKALVESMSADWILGKSETGWMRSDVFFVYVANGLNDWLTHQNIQKPVLFLVDGHRSHMSIELSRFCDENGIILYALPPNATHLLQPADVSVFKPMKEYWRQYVRE</sequence>
<dbReference type="Gene3D" id="3.30.420.10">
    <property type="entry name" value="Ribonuclease H-like superfamily/Ribonuclease H"/>
    <property type="match status" value="1"/>
</dbReference>
<proteinExistence type="predicted"/>
<keyword evidence="2" id="KW-0238">DNA-binding</keyword>
<dbReference type="InterPro" id="IPR036397">
    <property type="entry name" value="RNaseH_sf"/>
</dbReference>
<dbReference type="InterPro" id="IPR004875">
    <property type="entry name" value="DDE_SF_endonuclease_dom"/>
</dbReference>
<evidence type="ECO:0000313" key="5">
    <source>
        <dbReference type="Proteomes" id="UP001162156"/>
    </source>
</evidence>
<dbReference type="Proteomes" id="UP001162156">
    <property type="component" value="Unassembled WGS sequence"/>
</dbReference>
<keyword evidence="5" id="KW-1185">Reference proteome</keyword>
<dbReference type="InterPro" id="IPR006600">
    <property type="entry name" value="HTH_CenpB_DNA-bd_dom"/>
</dbReference>
<comment type="subcellular location">
    <subcellularLocation>
        <location evidence="1">Nucleus</location>
    </subcellularLocation>
</comment>
<dbReference type="InterPro" id="IPR050863">
    <property type="entry name" value="CenT-Element_Derived"/>
</dbReference>
<dbReference type="PROSITE" id="PS51253">
    <property type="entry name" value="HTH_CENPB"/>
    <property type="match status" value="1"/>
</dbReference>
<evidence type="ECO:0000259" key="3">
    <source>
        <dbReference type="PROSITE" id="PS51253"/>
    </source>
</evidence>
<feature type="domain" description="HTH CENPB-type" evidence="3">
    <location>
        <begin position="38"/>
        <end position="113"/>
    </location>
</feature>
<protein>
    <recommendedName>
        <fullName evidence="3">HTH CENPB-type domain-containing protein</fullName>
    </recommendedName>
</protein>
<dbReference type="PANTHER" id="PTHR19303">
    <property type="entry name" value="TRANSPOSON"/>
    <property type="match status" value="1"/>
</dbReference>
<dbReference type="PANTHER" id="PTHR19303:SF74">
    <property type="entry name" value="POGO TRANSPOSABLE ELEMENT WITH KRAB DOMAIN"/>
    <property type="match status" value="1"/>
</dbReference>
<dbReference type="AlphaFoldDB" id="A0AAV8XMU2"/>
<name>A0AAV8XMU2_9CUCU</name>
<dbReference type="EMBL" id="JANEYF010003008">
    <property type="protein sequence ID" value="KAJ8940267.1"/>
    <property type="molecule type" value="Genomic_DNA"/>
</dbReference>
<evidence type="ECO:0000256" key="1">
    <source>
        <dbReference type="ARBA" id="ARBA00004123"/>
    </source>
</evidence>
<organism evidence="4 5">
    <name type="scientific">Rhamnusium bicolor</name>
    <dbReference type="NCBI Taxonomy" id="1586634"/>
    <lineage>
        <taxon>Eukaryota</taxon>
        <taxon>Metazoa</taxon>
        <taxon>Ecdysozoa</taxon>
        <taxon>Arthropoda</taxon>
        <taxon>Hexapoda</taxon>
        <taxon>Insecta</taxon>
        <taxon>Pterygota</taxon>
        <taxon>Neoptera</taxon>
        <taxon>Endopterygota</taxon>
        <taxon>Coleoptera</taxon>
        <taxon>Polyphaga</taxon>
        <taxon>Cucujiformia</taxon>
        <taxon>Chrysomeloidea</taxon>
        <taxon>Cerambycidae</taxon>
        <taxon>Lepturinae</taxon>
        <taxon>Rhagiini</taxon>
        <taxon>Rhamnusium</taxon>
    </lineage>
</organism>
<reference evidence="4" key="1">
    <citation type="journal article" date="2023" name="Insect Mol. Biol.">
        <title>Genome sequencing provides insights into the evolution of gene families encoding plant cell wall-degrading enzymes in longhorned beetles.</title>
        <authorList>
            <person name="Shin N.R."/>
            <person name="Okamura Y."/>
            <person name="Kirsch R."/>
            <person name="Pauchet Y."/>
        </authorList>
    </citation>
    <scope>NUCLEOTIDE SEQUENCE</scope>
    <source>
        <strain evidence="4">RBIC_L_NR</strain>
    </source>
</reference>
<dbReference type="GO" id="GO:0005634">
    <property type="term" value="C:nucleus"/>
    <property type="evidence" value="ECO:0007669"/>
    <property type="project" value="UniProtKB-SubCell"/>
</dbReference>
<evidence type="ECO:0000313" key="4">
    <source>
        <dbReference type="EMBL" id="KAJ8940267.1"/>
    </source>
</evidence>
<comment type="caution">
    <text evidence="4">The sequence shown here is derived from an EMBL/GenBank/DDBJ whole genome shotgun (WGS) entry which is preliminary data.</text>
</comment>